<sequence length="383" mass="44474">MKDSGLFEKLISILKERVAAEEKISDKSTYSKITEQFMRIALRYNSRISDVEGSFEICIKVLIGRLQCLFDTLKRISAQQVDSKKEDEQKKEIQDILSRGTKMILLLLLHSLPSKRDIYLADDVKIQEYIAPLLHINCPQELNCPQRIRIEQTPELIKFHSYVLIYLSRLSIGNKYILPYLNDNHNAVDHLSSLLNHFANQNQKNFQQEELTDKTQQIPVISSVLDLLSRFVIENHEIESTYSNLLPICLDLSKFNRSIHESTYDIDESYIRYYSLWILNCFWANGDFTLKEQLVQQRRYLVTLTQGIGLAGGSLEKSDVVVKISLKNIGSVFMHLRIVQGTNVTLLREVEEQMREMGYGEELEAVSFQKKPENLLNDWNLYT</sequence>
<organism evidence="1 2">
    <name type="scientific">Streblomastix strix</name>
    <dbReference type="NCBI Taxonomy" id="222440"/>
    <lineage>
        <taxon>Eukaryota</taxon>
        <taxon>Metamonada</taxon>
        <taxon>Preaxostyla</taxon>
        <taxon>Oxymonadida</taxon>
        <taxon>Streblomastigidae</taxon>
        <taxon>Streblomastix</taxon>
    </lineage>
</organism>
<reference evidence="1 2" key="1">
    <citation type="submission" date="2019-03" db="EMBL/GenBank/DDBJ databases">
        <title>Single cell metagenomics reveals metabolic interactions within the superorganism composed of flagellate Streblomastix strix and complex community of Bacteroidetes bacteria on its surface.</title>
        <authorList>
            <person name="Treitli S.C."/>
            <person name="Kolisko M."/>
            <person name="Husnik F."/>
            <person name="Keeling P."/>
            <person name="Hampl V."/>
        </authorList>
    </citation>
    <scope>NUCLEOTIDE SEQUENCE [LARGE SCALE GENOMIC DNA]</scope>
    <source>
        <strain evidence="1">ST1C</strain>
    </source>
</reference>
<dbReference type="EMBL" id="SNRW01027313">
    <property type="protein sequence ID" value="KAA6360169.1"/>
    <property type="molecule type" value="Genomic_DNA"/>
</dbReference>
<dbReference type="Proteomes" id="UP000324800">
    <property type="component" value="Unassembled WGS sequence"/>
</dbReference>
<evidence type="ECO:0000313" key="2">
    <source>
        <dbReference type="Proteomes" id="UP000324800"/>
    </source>
</evidence>
<gene>
    <name evidence="1" type="ORF">EZS28_044304</name>
</gene>
<accession>A0A5J4TQJ8</accession>
<name>A0A5J4TQJ8_9EUKA</name>
<evidence type="ECO:0000313" key="1">
    <source>
        <dbReference type="EMBL" id="KAA6360169.1"/>
    </source>
</evidence>
<dbReference type="AlphaFoldDB" id="A0A5J4TQJ8"/>
<comment type="caution">
    <text evidence="1">The sequence shown here is derived from an EMBL/GenBank/DDBJ whole genome shotgun (WGS) entry which is preliminary data.</text>
</comment>
<proteinExistence type="predicted"/>
<protein>
    <submittedName>
        <fullName evidence="1">Uncharacterized protein</fullName>
    </submittedName>
</protein>
<feature type="non-terminal residue" evidence="1">
    <location>
        <position position="383"/>
    </location>
</feature>